<keyword evidence="1" id="KW-1133">Transmembrane helix</keyword>
<evidence type="ECO:0000313" key="3">
    <source>
        <dbReference type="Proteomes" id="UP001230496"/>
    </source>
</evidence>
<reference evidence="2 3" key="1">
    <citation type="submission" date="2023-08" db="EMBL/GenBank/DDBJ databases">
        <title>Comparative genomics and taxonomic characterization of three novel marine species of genus Marivirga.</title>
        <authorList>
            <person name="Muhammad N."/>
            <person name="Kim S.-G."/>
        </authorList>
    </citation>
    <scope>NUCLEOTIDE SEQUENCE [LARGE SCALE GENOMIC DNA]</scope>
    <source>
        <strain evidence="2 3">BDSF4-3</strain>
    </source>
</reference>
<proteinExistence type="predicted"/>
<dbReference type="AlphaFoldDB" id="A0AA49GAM2"/>
<dbReference type="EMBL" id="CP129971">
    <property type="protein sequence ID" value="WKK75267.2"/>
    <property type="molecule type" value="Genomic_DNA"/>
</dbReference>
<name>A0AA49GAM2_9BACT</name>
<accession>A0AA49GAM2</accession>
<evidence type="ECO:0000313" key="2">
    <source>
        <dbReference type="EMBL" id="WKK75267.2"/>
    </source>
</evidence>
<gene>
    <name evidence="2" type="ORF">QYS49_27470</name>
</gene>
<keyword evidence="1" id="KW-0812">Transmembrane</keyword>
<evidence type="ECO:0000256" key="1">
    <source>
        <dbReference type="SAM" id="Phobius"/>
    </source>
</evidence>
<feature type="transmembrane region" description="Helical" evidence="1">
    <location>
        <begin position="24"/>
        <end position="44"/>
    </location>
</feature>
<sequence length="156" mass="17779">MAHGFLHAPVVHKRKHGSALIRKILVGILLLAIIAVIGFFAFMANFEVFDEPIETELKVECDYEGLRKVKMTEMTGNATLNSSIHVYATTCEYDESDEHESIFVASSGFLKPKDVNFEWKSFDTLTIRYNKKLEVFKQKAKSESVNPSIIIEYIEE</sequence>
<dbReference type="RefSeq" id="WP_308351447.1">
    <property type="nucleotide sequence ID" value="NZ_CP129971.1"/>
</dbReference>
<keyword evidence="1" id="KW-0472">Membrane</keyword>
<organism evidence="2 3">
    <name type="scientific">Marivirga salinarum</name>
    <dbReference type="NCBI Taxonomy" id="3059078"/>
    <lineage>
        <taxon>Bacteria</taxon>
        <taxon>Pseudomonadati</taxon>
        <taxon>Bacteroidota</taxon>
        <taxon>Cytophagia</taxon>
        <taxon>Cytophagales</taxon>
        <taxon>Marivirgaceae</taxon>
        <taxon>Marivirga</taxon>
    </lineage>
</organism>
<dbReference type="Proteomes" id="UP001230496">
    <property type="component" value="Chromosome"/>
</dbReference>
<dbReference type="KEGG" id="msaa:QYS49_27470"/>
<keyword evidence="3" id="KW-1185">Reference proteome</keyword>
<protein>
    <submittedName>
        <fullName evidence="2">Uncharacterized protein</fullName>
    </submittedName>
</protein>